<dbReference type="InterPro" id="IPR013121">
    <property type="entry name" value="Fe_red_NAD-bd_6"/>
</dbReference>
<evidence type="ECO:0000256" key="11">
    <source>
        <dbReference type="ARBA" id="ARBA00023002"/>
    </source>
</evidence>
<dbReference type="InterPro" id="IPR017927">
    <property type="entry name" value="FAD-bd_FR_type"/>
</dbReference>
<dbReference type="CDD" id="cd06186">
    <property type="entry name" value="NOX_Duox_like_FAD_NADP"/>
    <property type="match status" value="1"/>
</dbReference>
<evidence type="ECO:0000313" key="18">
    <source>
        <dbReference type="Proteomes" id="UP000011777"/>
    </source>
</evidence>
<feature type="transmembrane region" description="Helical" evidence="15">
    <location>
        <begin position="66"/>
        <end position="87"/>
    </location>
</feature>
<evidence type="ECO:0000256" key="5">
    <source>
        <dbReference type="ARBA" id="ARBA00022475"/>
    </source>
</evidence>
<keyword evidence="8" id="KW-0274">FAD</keyword>
<evidence type="ECO:0000256" key="8">
    <source>
        <dbReference type="ARBA" id="ARBA00022827"/>
    </source>
</evidence>
<feature type="non-terminal residue" evidence="17">
    <location>
        <position position="1"/>
    </location>
</feature>
<keyword evidence="9" id="KW-0249">Electron transport</keyword>
<comment type="similarity">
    <text evidence="2">Belongs to the ferric reductase (FRE) family.</text>
</comment>
<dbReference type="EC" id="1.16.1.9" evidence="3"/>
<dbReference type="OMA" id="IYCYTES"/>
<protein>
    <recommendedName>
        <fullName evidence="3">ferric-chelate reductase (NADPH)</fullName>
        <ecNumber evidence="3">1.16.1.9</ecNumber>
    </recommendedName>
</protein>
<evidence type="ECO:0000256" key="13">
    <source>
        <dbReference type="ARBA" id="ARBA00023136"/>
    </source>
</evidence>
<dbReference type="Pfam" id="PF08022">
    <property type="entry name" value="FAD_binding_8"/>
    <property type="match status" value="1"/>
</dbReference>
<proteinExistence type="inferred from homology"/>
<evidence type="ECO:0000256" key="10">
    <source>
        <dbReference type="ARBA" id="ARBA00022989"/>
    </source>
</evidence>
<evidence type="ECO:0000256" key="4">
    <source>
        <dbReference type="ARBA" id="ARBA00022448"/>
    </source>
</evidence>
<dbReference type="PROSITE" id="PS51384">
    <property type="entry name" value="FAD_FR"/>
    <property type="match status" value="1"/>
</dbReference>
<dbReference type="Gene3D" id="3.40.50.80">
    <property type="entry name" value="Nucleotide-binding domain of ferredoxin-NADP reductase (FNR) module"/>
    <property type="match status" value="1"/>
</dbReference>
<dbReference type="SUPFAM" id="SSF52343">
    <property type="entry name" value="Ferredoxin reductase-like, C-terminal NADP-linked domain"/>
    <property type="match status" value="1"/>
</dbReference>
<evidence type="ECO:0000256" key="1">
    <source>
        <dbReference type="ARBA" id="ARBA00004651"/>
    </source>
</evidence>
<comment type="caution">
    <text evidence="17">The sequence shown here is derived from an EMBL/GenBank/DDBJ whole genome shotgun (WGS) entry which is preliminary data.</text>
</comment>
<evidence type="ECO:0000256" key="2">
    <source>
        <dbReference type="ARBA" id="ARBA00006278"/>
    </source>
</evidence>
<dbReference type="InterPro" id="IPR013112">
    <property type="entry name" value="FAD-bd_8"/>
</dbReference>
<feature type="domain" description="FAD-binding FR-type" evidence="16">
    <location>
        <begin position="189"/>
        <end position="298"/>
    </location>
</feature>
<feature type="transmembrane region" description="Helical" evidence="15">
    <location>
        <begin position="93"/>
        <end position="116"/>
    </location>
</feature>
<evidence type="ECO:0000313" key="17">
    <source>
        <dbReference type="EMBL" id="EMG47530.1"/>
    </source>
</evidence>
<evidence type="ECO:0000256" key="3">
    <source>
        <dbReference type="ARBA" id="ARBA00012668"/>
    </source>
</evidence>
<dbReference type="SUPFAM" id="SSF63380">
    <property type="entry name" value="Riboflavin synthase domain-like"/>
    <property type="match status" value="1"/>
</dbReference>
<dbReference type="STRING" id="1245528.M3JX82"/>
<evidence type="ECO:0000256" key="14">
    <source>
        <dbReference type="ARBA" id="ARBA00048483"/>
    </source>
</evidence>
<evidence type="ECO:0000259" key="16">
    <source>
        <dbReference type="PROSITE" id="PS51384"/>
    </source>
</evidence>
<dbReference type="InterPro" id="IPR013130">
    <property type="entry name" value="Fe3_Rdtase_TM_dom"/>
</dbReference>
<dbReference type="HOGENOM" id="CLU_032568_0_0_1"/>
<dbReference type="PANTHER" id="PTHR32361:SF28">
    <property type="entry name" value="FRP1P"/>
    <property type="match status" value="1"/>
</dbReference>
<evidence type="ECO:0000256" key="12">
    <source>
        <dbReference type="ARBA" id="ARBA00023065"/>
    </source>
</evidence>
<keyword evidence="18" id="KW-1185">Reference proteome</keyword>
<dbReference type="GO" id="GO:0006826">
    <property type="term" value="P:iron ion transport"/>
    <property type="evidence" value="ECO:0007669"/>
    <property type="project" value="TreeGrafter"/>
</dbReference>
<keyword evidence="13 15" id="KW-0472">Membrane</keyword>
<keyword evidence="10 15" id="KW-1133">Transmembrane helix</keyword>
<organism evidence="17 18">
    <name type="scientific">Candida maltosa (strain Xu316)</name>
    <name type="common">Yeast</name>
    <dbReference type="NCBI Taxonomy" id="1245528"/>
    <lineage>
        <taxon>Eukaryota</taxon>
        <taxon>Fungi</taxon>
        <taxon>Dikarya</taxon>
        <taxon>Ascomycota</taxon>
        <taxon>Saccharomycotina</taxon>
        <taxon>Pichiomycetes</taxon>
        <taxon>Debaryomycetaceae</taxon>
        <taxon>Candida/Lodderomyces clade</taxon>
        <taxon>Candida</taxon>
    </lineage>
</organism>
<dbReference type="Pfam" id="PF01794">
    <property type="entry name" value="Ferric_reduct"/>
    <property type="match status" value="1"/>
</dbReference>
<keyword evidence="4" id="KW-0813">Transport</keyword>
<keyword evidence="5" id="KW-1003">Cell membrane</keyword>
<dbReference type="eggNOG" id="KOG0039">
    <property type="taxonomic scope" value="Eukaryota"/>
</dbReference>
<name>M3JX82_CANMX</name>
<feature type="transmembrane region" description="Helical" evidence="15">
    <location>
        <begin position="128"/>
        <end position="147"/>
    </location>
</feature>
<comment type="subcellular location">
    <subcellularLocation>
        <location evidence="1">Cell membrane</location>
        <topology evidence="1">Multi-pass membrane protein</topology>
    </subcellularLocation>
</comment>
<dbReference type="PANTHER" id="PTHR32361">
    <property type="entry name" value="FERRIC/CUPRIC REDUCTASE TRANSMEMBRANE COMPONENT"/>
    <property type="match status" value="1"/>
</dbReference>
<dbReference type="GO" id="GO:0005886">
    <property type="term" value="C:plasma membrane"/>
    <property type="evidence" value="ECO:0007669"/>
    <property type="project" value="UniProtKB-SubCell"/>
</dbReference>
<dbReference type="SFLD" id="SFLDG01168">
    <property type="entry name" value="Ferric_reductase_subgroup_(FRE"/>
    <property type="match status" value="1"/>
</dbReference>
<evidence type="ECO:0000256" key="6">
    <source>
        <dbReference type="ARBA" id="ARBA00022630"/>
    </source>
</evidence>
<keyword evidence="6" id="KW-0285">Flavoprotein</keyword>
<dbReference type="EMBL" id="AOGT01001522">
    <property type="protein sequence ID" value="EMG47530.1"/>
    <property type="molecule type" value="Genomic_DNA"/>
</dbReference>
<evidence type="ECO:0000256" key="15">
    <source>
        <dbReference type="SAM" id="Phobius"/>
    </source>
</evidence>
<dbReference type="OrthoDB" id="3944240at2759"/>
<accession>M3JX82</accession>
<keyword evidence="12" id="KW-0406">Ion transport</keyword>
<dbReference type="InterPro" id="IPR051410">
    <property type="entry name" value="Ferric/Cupric_Reductase"/>
</dbReference>
<dbReference type="Pfam" id="PF08030">
    <property type="entry name" value="NAD_binding_6"/>
    <property type="match status" value="1"/>
</dbReference>
<dbReference type="GO" id="GO:0052851">
    <property type="term" value="F:ferric-chelate reductase (NADPH) activity"/>
    <property type="evidence" value="ECO:0007669"/>
    <property type="project" value="UniProtKB-EC"/>
</dbReference>
<dbReference type="GO" id="GO:0015677">
    <property type="term" value="P:copper ion import"/>
    <property type="evidence" value="ECO:0007669"/>
    <property type="project" value="TreeGrafter"/>
</dbReference>
<dbReference type="InterPro" id="IPR039261">
    <property type="entry name" value="FNR_nucleotide-bd"/>
</dbReference>
<dbReference type="Proteomes" id="UP000011777">
    <property type="component" value="Unassembled WGS sequence"/>
</dbReference>
<comment type="catalytic activity">
    <reaction evidence="14">
        <text>2 a Fe(II)-siderophore + NADP(+) + H(+) = 2 a Fe(III)-siderophore + NADPH</text>
        <dbReference type="Rhea" id="RHEA:28795"/>
        <dbReference type="Rhea" id="RHEA-COMP:11342"/>
        <dbReference type="Rhea" id="RHEA-COMP:11344"/>
        <dbReference type="ChEBI" id="CHEBI:15378"/>
        <dbReference type="ChEBI" id="CHEBI:29033"/>
        <dbReference type="ChEBI" id="CHEBI:29034"/>
        <dbReference type="ChEBI" id="CHEBI:57783"/>
        <dbReference type="ChEBI" id="CHEBI:58349"/>
        <dbReference type="EC" id="1.16.1.9"/>
    </reaction>
</comment>
<evidence type="ECO:0000256" key="9">
    <source>
        <dbReference type="ARBA" id="ARBA00022982"/>
    </source>
</evidence>
<dbReference type="GO" id="GO:0006879">
    <property type="term" value="P:intracellular iron ion homeostasis"/>
    <property type="evidence" value="ECO:0007669"/>
    <property type="project" value="TreeGrafter"/>
</dbReference>
<dbReference type="InterPro" id="IPR017938">
    <property type="entry name" value="Riboflavin_synthase-like_b-brl"/>
</dbReference>
<keyword evidence="7 15" id="KW-0812">Transmembrane</keyword>
<sequence>MGVNVGFCFAQIDDLDYQPKYYVISKRISKVAIGSLPIMMFSVAKHDVLTYISGLQHDRMEFLHKWLARIMWVMISAHLALAIYYWLSLKFIIMLYIPPQIFGFIAYFSFCVLTWGSVKFIRELAYDFFLVQHRVFAFIMLLLSFFHNGGNRAAILIAVHGLVIDRVVSKVFAHIHAHKSPTKGRCEFKILDEGTVSVTIPVCEAGYSKPKAWYTRFLPKYKTWKAGQHIYFNVSKIKFFQYHPFTIASLAESGEMKLLIRVQKGFTKQLMKNLEQVDHDVVTIKGMFHGPYGATYQPFIGFDTCLFFAAGSGGAFTFPVCLDLLNQIEKRNDFGDYLFRPATQTIRFVWSIKKTDNICWFEDILKQFAGRCIVDIYVTQECKEENSSSTESNSKGSIMEITKTLSNDYNIYYGRPDIECIIQQHSQQLLPEQSISVASCGSPPFTKKVKESCQAARKLDKSPNVYCYTESF</sequence>
<dbReference type="SFLD" id="SFLDS00052">
    <property type="entry name" value="Ferric_Reductase_Domain"/>
    <property type="match status" value="1"/>
</dbReference>
<reference evidence="17 18" key="1">
    <citation type="submission" date="2013-02" db="EMBL/GenBank/DDBJ databases">
        <title>Genome sequence of Candida maltosa Xu316, a potential industrial strain for xylitol and ethanol production.</title>
        <authorList>
            <person name="Yu J."/>
            <person name="Wang Q."/>
            <person name="Geng X."/>
            <person name="Bao W."/>
            <person name="He P."/>
            <person name="Cai J."/>
        </authorList>
    </citation>
    <scope>NUCLEOTIDE SEQUENCE [LARGE SCALE GENOMIC DNA]</scope>
    <source>
        <strain evidence="18">Xu316</strain>
    </source>
</reference>
<dbReference type="AlphaFoldDB" id="M3JX82"/>
<evidence type="ECO:0000256" key="7">
    <source>
        <dbReference type="ARBA" id="ARBA00022692"/>
    </source>
</evidence>
<gene>
    <name evidence="17" type="ORF">G210_2107</name>
</gene>
<keyword evidence="11" id="KW-0560">Oxidoreductase</keyword>